<dbReference type="EMBL" id="LR797491">
    <property type="protein sequence ID" value="CAB4220692.1"/>
    <property type="molecule type" value="Genomic_DNA"/>
</dbReference>
<organism evidence="1">
    <name type="scientific">uncultured Caudovirales phage</name>
    <dbReference type="NCBI Taxonomy" id="2100421"/>
    <lineage>
        <taxon>Viruses</taxon>
        <taxon>Duplodnaviria</taxon>
        <taxon>Heunggongvirae</taxon>
        <taxon>Uroviricota</taxon>
        <taxon>Caudoviricetes</taxon>
        <taxon>Peduoviridae</taxon>
        <taxon>Maltschvirus</taxon>
        <taxon>Maltschvirus maltsch</taxon>
    </lineage>
</organism>
<accession>A0A6J5S3Y0</accession>
<gene>
    <name evidence="1" type="ORF">UFOVP1376_45</name>
    <name evidence="2" type="ORF">UFOVP1623_18</name>
</gene>
<evidence type="ECO:0000313" key="1">
    <source>
        <dbReference type="EMBL" id="CAB4202861.1"/>
    </source>
</evidence>
<proteinExistence type="predicted"/>
<name>A0A6J5S3Y0_9CAUD</name>
<dbReference type="EMBL" id="LR797312">
    <property type="protein sequence ID" value="CAB4202861.1"/>
    <property type="molecule type" value="Genomic_DNA"/>
</dbReference>
<sequence>MIYEVTFTNQAGAIERSGYFDTVGAAKKFAKWLRTRKFVVATQVWQGGSGGIRVEG</sequence>
<evidence type="ECO:0000313" key="2">
    <source>
        <dbReference type="EMBL" id="CAB4220692.1"/>
    </source>
</evidence>
<protein>
    <submittedName>
        <fullName evidence="1">Uncharacterized protein</fullName>
    </submittedName>
</protein>
<reference evidence="1" key="1">
    <citation type="submission" date="2020-05" db="EMBL/GenBank/DDBJ databases">
        <authorList>
            <person name="Chiriac C."/>
            <person name="Salcher M."/>
            <person name="Ghai R."/>
            <person name="Kavagutti S V."/>
        </authorList>
    </citation>
    <scope>NUCLEOTIDE SEQUENCE</scope>
</reference>